<feature type="region of interest" description="Disordered" evidence="1">
    <location>
        <begin position="931"/>
        <end position="1009"/>
    </location>
</feature>
<feature type="compositionally biased region" description="Acidic residues" evidence="1">
    <location>
        <begin position="1045"/>
        <end position="1056"/>
    </location>
</feature>
<feature type="region of interest" description="Disordered" evidence="1">
    <location>
        <begin position="1039"/>
        <end position="1084"/>
    </location>
</feature>
<dbReference type="InterPro" id="IPR029058">
    <property type="entry name" value="AB_hydrolase_fold"/>
</dbReference>
<dbReference type="SUPFAM" id="SSF53474">
    <property type="entry name" value="alpha/beta-Hydrolases"/>
    <property type="match status" value="1"/>
</dbReference>
<feature type="compositionally biased region" description="Gly residues" evidence="1">
    <location>
        <begin position="801"/>
        <end position="810"/>
    </location>
</feature>
<feature type="region of interest" description="Disordered" evidence="1">
    <location>
        <begin position="792"/>
        <end position="884"/>
    </location>
</feature>
<feature type="compositionally biased region" description="Basic and acidic residues" evidence="1">
    <location>
        <begin position="737"/>
        <end position="758"/>
    </location>
</feature>
<evidence type="ECO:0000313" key="4">
    <source>
        <dbReference type="Proteomes" id="UP001294444"/>
    </source>
</evidence>
<dbReference type="Gene3D" id="3.40.50.1820">
    <property type="entry name" value="alpha/beta hydrolase"/>
    <property type="match status" value="2"/>
</dbReference>
<evidence type="ECO:0000256" key="1">
    <source>
        <dbReference type="SAM" id="MobiDB-lite"/>
    </source>
</evidence>
<dbReference type="PANTHER" id="PTHR23025">
    <property type="entry name" value="TRIACYLGLYCEROL LIPASE"/>
    <property type="match status" value="1"/>
</dbReference>
<feature type="compositionally biased region" description="Low complexity" evidence="1">
    <location>
        <begin position="384"/>
        <end position="396"/>
    </location>
</feature>
<feature type="domain" description="Alpha/beta hydrolase fold-3" evidence="2">
    <location>
        <begin position="550"/>
        <end position="629"/>
    </location>
</feature>
<feature type="region of interest" description="Disordered" evidence="1">
    <location>
        <begin position="505"/>
        <end position="537"/>
    </location>
</feature>
<name>A0AAJ5C5D2_9BASI</name>
<feature type="compositionally biased region" description="Basic and acidic residues" evidence="1">
    <location>
        <begin position="444"/>
        <end position="456"/>
    </location>
</feature>
<feature type="region of interest" description="Disordered" evidence="1">
    <location>
        <begin position="737"/>
        <end position="764"/>
    </location>
</feature>
<feature type="compositionally biased region" description="Basic and acidic residues" evidence="1">
    <location>
        <begin position="506"/>
        <end position="519"/>
    </location>
</feature>
<feature type="compositionally biased region" description="Basic and acidic residues" evidence="1">
    <location>
        <begin position="415"/>
        <end position="435"/>
    </location>
</feature>
<proteinExistence type="predicted"/>
<feature type="domain" description="Alpha/beta hydrolase fold-3" evidence="2">
    <location>
        <begin position="217"/>
        <end position="328"/>
    </location>
</feature>
<accession>A0AAJ5C5D2</accession>
<dbReference type="InterPro" id="IPR013094">
    <property type="entry name" value="AB_hydrolase_3"/>
</dbReference>
<feature type="compositionally biased region" description="Polar residues" evidence="1">
    <location>
        <begin position="1074"/>
        <end position="1084"/>
    </location>
</feature>
<reference evidence="3" key="1">
    <citation type="submission" date="2023-10" db="EMBL/GenBank/DDBJ databases">
        <authorList>
            <person name="Guldener U."/>
        </authorList>
    </citation>
    <scope>NUCLEOTIDE SEQUENCE</scope>
    <source>
        <strain evidence="3">Mp4</strain>
    </source>
</reference>
<protein>
    <submittedName>
        <fullName evidence="3">Related to hormone-sensitive lipase</fullName>
    </submittedName>
</protein>
<gene>
    <name evidence="3" type="ORF">MEPE_03324</name>
</gene>
<feature type="compositionally biased region" description="Acidic residues" evidence="1">
    <location>
        <begin position="825"/>
        <end position="842"/>
    </location>
</feature>
<feature type="region of interest" description="Disordered" evidence="1">
    <location>
        <begin position="384"/>
        <end position="489"/>
    </location>
</feature>
<feature type="compositionally biased region" description="Gly residues" evidence="1">
    <location>
        <begin position="991"/>
        <end position="1008"/>
    </location>
</feature>
<comment type="caution">
    <text evidence="3">The sequence shown here is derived from an EMBL/GenBank/DDBJ whole genome shotgun (WGS) entry which is preliminary data.</text>
</comment>
<dbReference type="GO" id="GO:0005829">
    <property type="term" value="C:cytosol"/>
    <property type="evidence" value="ECO:0007669"/>
    <property type="project" value="TreeGrafter"/>
</dbReference>
<feature type="compositionally biased region" description="Polar residues" evidence="1">
    <location>
        <begin position="462"/>
        <end position="475"/>
    </location>
</feature>
<dbReference type="PANTHER" id="PTHR23025:SF3">
    <property type="entry name" value="HORMONE-SENSITIVE LIPASE"/>
    <property type="match status" value="1"/>
</dbReference>
<dbReference type="AlphaFoldDB" id="A0AAJ5C5D2"/>
<dbReference type="Pfam" id="PF07859">
    <property type="entry name" value="Abhydrolase_3"/>
    <property type="match status" value="2"/>
</dbReference>
<dbReference type="GO" id="GO:0004806">
    <property type="term" value="F:triacylglycerol lipase activity"/>
    <property type="evidence" value="ECO:0007669"/>
    <property type="project" value="TreeGrafter"/>
</dbReference>
<evidence type="ECO:0000259" key="2">
    <source>
        <dbReference type="Pfam" id="PF07859"/>
    </source>
</evidence>
<dbReference type="GO" id="GO:0004771">
    <property type="term" value="F:sterol ester esterase activity"/>
    <property type="evidence" value="ECO:0007669"/>
    <property type="project" value="TreeGrafter"/>
</dbReference>
<dbReference type="EMBL" id="OAPG01000007">
    <property type="protein sequence ID" value="SNX84615.1"/>
    <property type="molecule type" value="Genomic_DNA"/>
</dbReference>
<feature type="compositionally biased region" description="Low complexity" evidence="1">
    <location>
        <begin position="403"/>
        <end position="414"/>
    </location>
</feature>
<organism evidence="3 4">
    <name type="scientific">Melanopsichium pennsylvanicum</name>
    <dbReference type="NCBI Taxonomy" id="63383"/>
    <lineage>
        <taxon>Eukaryota</taxon>
        <taxon>Fungi</taxon>
        <taxon>Dikarya</taxon>
        <taxon>Basidiomycota</taxon>
        <taxon>Ustilaginomycotina</taxon>
        <taxon>Ustilaginomycetes</taxon>
        <taxon>Ustilaginales</taxon>
        <taxon>Ustilaginaceae</taxon>
        <taxon>Melanopsichium</taxon>
    </lineage>
</organism>
<sequence>MIDHLLGRPSTSLKRAQIFSVILFWLYFLVTGKRDGPNPSIRRLNALLSRFSPWQIVVFSSVGIYTIRHLDSLLGFGAPEPLARMYSRNFYRTTWLVTALDAGFATAMNIKPKWLRDIMSMVFSAYYVVYANEADEKLRKYRAFCTVEMMRTTWEKTTNPYIRLATWFHRPSLAIARPLLIPRPQVGAHHTRPSKAWLFYAKSERHLRMEEELVLDLCGGGYICMNPQHHEERLRQLAKQMQKPVLCVDYCKAPEYPYPFALEECFDLYRTLHETAGRVIGMSGNPNFRIILTGDSAGGNLATGVVLKIIQYPQPRIQLAYSSQTAKESKQSMIPPHLPKPIGVVLSYPSLNFGFSSWMKPEHLRLLRQQSEVNLDNLAQNQTGLAQSASSSSSLKGTRRRSAASLANAAVASAADRKRTEAKRARSKERQKDPRSYQSLTRTAELHLDERARYAEVDPTSDENGSFTPPDTSYDQPYPKGALTPSWEKSGLPWGQVTMLDEMADREEKRAQARFESEQKLLQQAAAEADSKTQQSSKRCVPFNTRLTVTSMAGYFQDRIITQGMLRAMAILYVGPKRQPDLDHDYFLSPVVAPAHLLAEFPPVLFICGEKDPLCDDTVIMAGRIREAKLAKKADLQRRRAMASARFGEGLRTTPITSCSPATTNNAVDRGLMSGGLPAVDPIEDETAEDWVQMRIIEGWSHGFLQMSSLMPEAKQVIGFLGTWMSLVFEEYGDKLDEERERKVEETRKKLVESRSRDGSPMMNPSTLFDVVGKGVERFSAAAAAAAAAVATTTTTAEGRSVGGGGGGENNRGQVQVIAAQGEKEDADDEEEEEDEEGEEDGPIMVLPRKHRPSLNASSQIQQTSPSATSTEPRKPCSASSRSSIFTDSTIHTQMAALGAVAGKHTLINSSGGGIGGIGDIRSYSDSEAAGAHATVGGPSHATLHDNIDGKAGGADSETNLDSEAGGGDGTAARSDLFGLNSTTAARRASRGGGGGGGGGGVGVGSGMGNDNKYRVGMLVEEASLLDRRRDDVLYGLEGNSAIVEGDDESDDDVSVIEENRDTRRRSRGRLVGESSTDTTISDK</sequence>
<evidence type="ECO:0000313" key="3">
    <source>
        <dbReference type="EMBL" id="SNX84615.1"/>
    </source>
</evidence>
<dbReference type="GO" id="GO:0019433">
    <property type="term" value="P:triglyceride catabolic process"/>
    <property type="evidence" value="ECO:0007669"/>
    <property type="project" value="TreeGrafter"/>
</dbReference>
<dbReference type="Proteomes" id="UP001294444">
    <property type="component" value="Unassembled WGS sequence"/>
</dbReference>
<feature type="compositionally biased region" description="Polar residues" evidence="1">
    <location>
        <begin position="855"/>
        <end position="871"/>
    </location>
</feature>
<keyword evidence="4" id="KW-1185">Reference proteome</keyword>